<gene>
    <name evidence="4" type="ORF">O181_045346</name>
</gene>
<accession>A0A9Q3HHP4</accession>
<dbReference type="SUPFAM" id="SSF50685">
    <property type="entry name" value="Barwin-like endoglucanases"/>
    <property type="match status" value="1"/>
</dbReference>
<dbReference type="InterPro" id="IPR036908">
    <property type="entry name" value="RlpA-like_sf"/>
</dbReference>
<comment type="caution">
    <text evidence="4">The sequence shown here is derived from an EMBL/GenBank/DDBJ whole genome shotgun (WGS) entry which is preliminary data.</text>
</comment>
<name>A0A9Q3HHP4_9BASI</name>
<keyword evidence="5" id="KW-1185">Reference proteome</keyword>
<dbReference type="InterPro" id="IPR051477">
    <property type="entry name" value="Expansin_CellWall"/>
</dbReference>
<proteinExistence type="predicted"/>
<dbReference type="PANTHER" id="PTHR31836:SF21">
    <property type="entry name" value="EXPANSIN-LIKE PROTEIN 7"/>
    <property type="match status" value="1"/>
</dbReference>
<dbReference type="OrthoDB" id="406505at2759"/>
<dbReference type="AlphaFoldDB" id="A0A9Q3HHP4"/>
<dbReference type="EMBL" id="AVOT02018607">
    <property type="protein sequence ID" value="MBW0505631.1"/>
    <property type="molecule type" value="Genomic_DNA"/>
</dbReference>
<keyword evidence="1 3" id="KW-0732">Signal</keyword>
<feature type="region of interest" description="Disordered" evidence="2">
    <location>
        <begin position="49"/>
        <end position="110"/>
    </location>
</feature>
<feature type="signal peptide" evidence="3">
    <location>
        <begin position="1"/>
        <end position="24"/>
    </location>
</feature>
<dbReference type="Proteomes" id="UP000765509">
    <property type="component" value="Unassembled WGS sequence"/>
</dbReference>
<dbReference type="Gene3D" id="2.40.40.10">
    <property type="entry name" value="RlpA-like domain"/>
    <property type="match status" value="1"/>
</dbReference>
<evidence type="ECO:0000256" key="2">
    <source>
        <dbReference type="SAM" id="MobiDB-lite"/>
    </source>
</evidence>
<reference evidence="4" key="1">
    <citation type="submission" date="2021-03" db="EMBL/GenBank/DDBJ databases">
        <title>Draft genome sequence of rust myrtle Austropuccinia psidii MF-1, a brazilian biotype.</title>
        <authorList>
            <person name="Quecine M.C."/>
            <person name="Pachon D.M.R."/>
            <person name="Bonatelli M.L."/>
            <person name="Correr F.H."/>
            <person name="Franceschini L.M."/>
            <person name="Leite T.F."/>
            <person name="Margarido G.R.A."/>
            <person name="Almeida C.A."/>
            <person name="Ferrarezi J.A."/>
            <person name="Labate C.A."/>
        </authorList>
    </citation>
    <scope>NUCLEOTIDE SEQUENCE</scope>
    <source>
        <strain evidence="4">MF-1</strain>
    </source>
</reference>
<dbReference type="PANTHER" id="PTHR31836">
    <property type="match status" value="1"/>
</dbReference>
<sequence length="285" mass="30142">MICALDSPVFVLPYVLLVFSACHGSAFIERNRVSSATFIKRELFDTKNSKSSTLVPRDAEKPSGAEVPTPIPGSKKCGQKRGTGTSARGKSGETNTFHIPNSQANNNSRKYTGKGTNWGASWQGGNCAFTQWPQPKGFGAVAMASNLWDSSGMCGACLKITGTGANATGIVMDQCPSCSKDSLDLDTDIWKTLSGGKPPGIIDISCKTVLSVTGIETTLLIEHTQLNRQTVDCFSFPYTKVQTSDTKGLGDTADLRVTCSNGKVIETPAVNIATSNKITPATGNC</sequence>
<evidence type="ECO:0000256" key="3">
    <source>
        <dbReference type="SAM" id="SignalP"/>
    </source>
</evidence>
<evidence type="ECO:0000313" key="5">
    <source>
        <dbReference type="Proteomes" id="UP000765509"/>
    </source>
</evidence>
<dbReference type="CDD" id="cd22271">
    <property type="entry name" value="DPBB_EXP_N-like"/>
    <property type="match status" value="1"/>
</dbReference>
<evidence type="ECO:0000313" key="4">
    <source>
        <dbReference type="EMBL" id="MBW0505631.1"/>
    </source>
</evidence>
<evidence type="ECO:0000256" key="1">
    <source>
        <dbReference type="ARBA" id="ARBA00022729"/>
    </source>
</evidence>
<protein>
    <recommendedName>
        <fullName evidence="6">Expansin-like EG45 domain-containing protein</fullName>
    </recommendedName>
</protein>
<feature type="compositionally biased region" description="Polar residues" evidence="2">
    <location>
        <begin position="82"/>
        <end position="110"/>
    </location>
</feature>
<organism evidence="4 5">
    <name type="scientific">Austropuccinia psidii MF-1</name>
    <dbReference type="NCBI Taxonomy" id="1389203"/>
    <lineage>
        <taxon>Eukaryota</taxon>
        <taxon>Fungi</taxon>
        <taxon>Dikarya</taxon>
        <taxon>Basidiomycota</taxon>
        <taxon>Pucciniomycotina</taxon>
        <taxon>Pucciniomycetes</taxon>
        <taxon>Pucciniales</taxon>
        <taxon>Sphaerophragmiaceae</taxon>
        <taxon>Austropuccinia</taxon>
    </lineage>
</organism>
<feature type="chain" id="PRO_5040152206" description="Expansin-like EG45 domain-containing protein" evidence="3">
    <location>
        <begin position="25"/>
        <end position="285"/>
    </location>
</feature>
<evidence type="ECO:0008006" key="6">
    <source>
        <dbReference type="Google" id="ProtNLM"/>
    </source>
</evidence>